<feature type="chain" id="PRO_5008750187" evidence="1">
    <location>
        <begin position="27"/>
        <end position="90"/>
    </location>
</feature>
<evidence type="ECO:0000313" key="3">
    <source>
        <dbReference type="Proteomes" id="UP000516480"/>
    </source>
</evidence>
<protein>
    <submittedName>
        <fullName evidence="2">S-antigen, putative</fullName>
    </submittedName>
</protein>
<sequence length="90" mass="10332">MKNILSVFYILLLLKILILDNNGVNSENTNVWRPYLRGVMDNGNFKIDTDKEGEMHNVAKGEEEQQGTQENASSVNIKNLIMKRMYINNS</sequence>
<dbReference type="AlphaFoldDB" id="A0A1C6WUM5"/>
<evidence type="ECO:0000256" key="1">
    <source>
        <dbReference type="SAM" id="SignalP"/>
    </source>
</evidence>
<dbReference type="EMBL" id="LT608141">
    <property type="protein sequence ID" value="SCL93293.1"/>
    <property type="molecule type" value="Genomic_DNA"/>
</dbReference>
<dbReference type="VEuPathDB" id="PlasmoDB:PBANKA_0519000"/>
<dbReference type="Proteomes" id="UP000516480">
    <property type="component" value="Chromosome 5"/>
</dbReference>
<reference evidence="2 3" key="1">
    <citation type="submission" date="2016-08" db="EMBL/GenBank/DDBJ databases">
        <authorList>
            <consortium name="Pathogen Informatics"/>
        </authorList>
    </citation>
    <scope>NUCLEOTIDE SEQUENCE [LARGE SCALE GENOMIC DNA]</scope>
    <source>
        <strain evidence="2 3">NK65 ny</strain>
    </source>
</reference>
<organism evidence="2 3">
    <name type="scientific">Plasmodium berghei</name>
    <dbReference type="NCBI Taxonomy" id="5821"/>
    <lineage>
        <taxon>Eukaryota</taxon>
        <taxon>Sar</taxon>
        <taxon>Alveolata</taxon>
        <taxon>Apicomplexa</taxon>
        <taxon>Aconoidasida</taxon>
        <taxon>Haemosporida</taxon>
        <taxon>Plasmodiidae</taxon>
        <taxon>Plasmodium</taxon>
        <taxon>Plasmodium (Vinckeia)</taxon>
    </lineage>
</organism>
<feature type="signal peptide" evidence="1">
    <location>
        <begin position="1"/>
        <end position="26"/>
    </location>
</feature>
<accession>A0A1C6WUM5</accession>
<name>A0A1C6WUM5_PLABE</name>
<proteinExistence type="predicted"/>
<evidence type="ECO:0000313" key="2">
    <source>
        <dbReference type="EMBL" id="SCL93293.1"/>
    </source>
</evidence>
<keyword evidence="1" id="KW-0732">Signal</keyword>
<gene>
    <name evidence="2" type="ORF">PBNK65NY_000084500</name>
</gene>